<keyword evidence="1" id="KW-0732">Signal</keyword>
<feature type="chain" id="PRO_5017428783" description="TonB C-terminal domain-containing protein" evidence="1">
    <location>
        <begin position="22"/>
        <end position="650"/>
    </location>
</feature>
<feature type="signal peptide" evidence="1">
    <location>
        <begin position="1"/>
        <end position="21"/>
    </location>
</feature>
<dbReference type="InterPro" id="IPR037682">
    <property type="entry name" value="TonB_C"/>
</dbReference>
<gene>
    <name evidence="3" type="ORF">D1610_14945</name>
</gene>
<dbReference type="EMBL" id="QWLV01000008">
    <property type="protein sequence ID" value="RHW16685.1"/>
    <property type="molecule type" value="Genomic_DNA"/>
</dbReference>
<organism evidence="3 4">
    <name type="scientific">Sphingomonas gilva</name>
    <dbReference type="NCBI Taxonomy" id="2305907"/>
    <lineage>
        <taxon>Bacteria</taxon>
        <taxon>Pseudomonadati</taxon>
        <taxon>Pseudomonadota</taxon>
        <taxon>Alphaproteobacteria</taxon>
        <taxon>Sphingomonadales</taxon>
        <taxon>Sphingomonadaceae</taxon>
        <taxon>Sphingomonas</taxon>
    </lineage>
</organism>
<accession>A0A396S010</accession>
<keyword evidence="4" id="KW-1185">Reference proteome</keyword>
<sequence>MMTSMISLLLAAAQAATPSPAAPQSRQQLFDDATKAVNDGQCEEALKLFAALDARPASKPNPAVEAVIGVRKAICLARLDRGEESEALLAKAIPVLTPLGPQYHGDLRDAHLLRAKYEVAGLDYASALPHLEKALAVSTGFARYEPLSLLARVTMFDEGSQALAYADEGLALVRQHLPDNKKSIAAAHTTRARVLLNQGQHKQAYEELRKALSLQGGLDLKVGVADIITRSDLALAALLAGDEDAARKYLAYTGAGRTEESPFGSAVAMHTPMCGGDAGLKPEDRAVVEFGVTDDGAISHAGPIYATGGREAALEFARAVSQWSWRPEQVAKIPLLFRYLTRVELRCSTVGERPGLTDTLQSDFDQWLKSRGLAPLDLPDSPALALPVAQAAHDRLKGDPDNPQRIAPLMALLDNPLVADKDRQKYRQEAERLIMRASPPAGVRTLIGIRRIAADDVDDYRRHLRSLLADPVIQADAHGAATLRLLIAERHYRKPPPDDADALLQAVVGDSRLPADDPLRVAALLEQSSRAAAAGRIEDARAAFDETGLTEQQCELIGIQPAMRRTGASSSDFPMEAMRWGFEGWVRTEFDILADGRTTAQRAIIAYPPFVFEEAATGIIEDARFQSSYRPSGGAACSGRQQQIVFRMPG</sequence>
<dbReference type="SMART" id="SM00028">
    <property type="entry name" value="TPR"/>
    <property type="match status" value="2"/>
</dbReference>
<dbReference type="PROSITE" id="PS52015">
    <property type="entry name" value="TONB_CTD"/>
    <property type="match status" value="1"/>
</dbReference>
<dbReference type="Pfam" id="PF03544">
    <property type="entry name" value="TonB_C"/>
    <property type="match status" value="1"/>
</dbReference>
<dbReference type="SUPFAM" id="SSF48452">
    <property type="entry name" value="TPR-like"/>
    <property type="match status" value="1"/>
</dbReference>
<reference evidence="3 4" key="1">
    <citation type="submission" date="2018-08" db="EMBL/GenBank/DDBJ databases">
        <title>The multiple taxonomic identification of Sphingomonas gilva.</title>
        <authorList>
            <person name="Zhu D."/>
            <person name="Zheng S."/>
        </authorList>
    </citation>
    <scope>NUCLEOTIDE SEQUENCE [LARGE SCALE GENOMIC DNA]</scope>
    <source>
        <strain evidence="3 4">ZDH117</strain>
    </source>
</reference>
<dbReference type="InterPro" id="IPR019734">
    <property type="entry name" value="TPR_rpt"/>
</dbReference>
<evidence type="ECO:0000313" key="4">
    <source>
        <dbReference type="Proteomes" id="UP000266693"/>
    </source>
</evidence>
<feature type="domain" description="TonB C-terminal" evidence="2">
    <location>
        <begin position="558"/>
        <end position="650"/>
    </location>
</feature>
<evidence type="ECO:0000256" key="1">
    <source>
        <dbReference type="SAM" id="SignalP"/>
    </source>
</evidence>
<dbReference type="AlphaFoldDB" id="A0A396S010"/>
<dbReference type="SUPFAM" id="SSF74653">
    <property type="entry name" value="TolA/TonB C-terminal domain"/>
    <property type="match status" value="1"/>
</dbReference>
<evidence type="ECO:0000259" key="2">
    <source>
        <dbReference type="PROSITE" id="PS52015"/>
    </source>
</evidence>
<dbReference type="Gene3D" id="3.30.2420.10">
    <property type="entry name" value="TonB"/>
    <property type="match status" value="1"/>
</dbReference>
<comment type="caution">
    <text evidence="3">The sequence shown here is derived from an EMBL/GenBank/DDBJ whole genome shotgun (WGS) entry which is preliminary data.</text>
</comment>
<proteinExistence type="predicted"/>
<dbReference type="Gene3D" id="1.25.40.10">
    <property type="entry name" value="Tetratricopeptide repeat domain"/>
    <property type="match status" value="1"/>
</dbReference>
<evidence type="ECO:0000313" key="3">
    <source>
        <dbReference type="EMBL" id="RHW16685.1"/>
    </source>
</evidence>
<dbReference type="GO" id="GO:0055085">
    <property type="term" value="P:transmembrane transport"/>
    <property type="evidence" value="ECO:0007669"/>
    <property type="project" value="InterPro"/>
</dbReference>
<protein>
    <recommendedName>
        <fullName evidence="2">TonB C-terminal domain-containing protein</fullName>
    </recommendedName>
</protein>
<name>A0A396S010_9SPHN</name>
<dbReference type="InterPro" id="IPR011990">
    <property type="entry name" value="TPR-like_helical_dom_sf"/>
</dbReference>
<dbReference type="RefSeq" id="WP_118864997.1">
    <property type="nucleotide sequence ID" value="NZ_QWLV01000008.1"/>
</dbReference>
<dbReference type="Proteomes" id="UP000266693">
    <property type="component" value="Unassembled WGS sequence"/>
</dbReference>